<keyword evidence="5" id="KW-0597">Phosphoprotein</keyword>
<evidence type="ECO:0000259" key="11">
    <source>
        <dbReference type="PROSITE" id="PS50113"/>
    </source>
</evidence>
<proteinExistence type="predicted"/>
<dbReference type="PROSITE" id="PS50113">
    <property type="entry name" value="PAC"/>
    <property type="match status" value="1"/>
</dbReference>
<gene>
    <name evidence="12" type="ORF">HLASA_2099</name>
</gene>
<keyword evidence="4" id="KW-0472">Membrane</keyword>
<dbReference type="InterPro" id="IPR005467">
    <property type="entry name" value="His_kinase_dom"/>
</dbReference>
<dbReference type="EMBL" id="CP011564">
    <property type="protein sequence ID" value="ALG82969.1"/>
    <property type="molecule type" value="Genomic_DNA"/>
</dbReference>
<reference evidence="13" key="1">
    <citation type="submission" date="2015-05" db="EMBL/GenBank/DDBJ databases">
        <title>Complete genome sequence of Halanaeroarchaeum sulfurireducens type strain M27-SA2, a sulfate-reducer haloarchaeon from marine anoxic lake Medee.</title>
        <authorList>
            <person name="Messina E."/>
            <person name="Kublanov I.V."/>
            <person name="Toshchakov S."/>
            <person name="Arcadi E."/>
            <person name="La Spada G."/>
            <person name="La Cono V."/>
            <person name="Yakimov M.M."/>
        </authorList>
    </citation>
    <scope>NUCLEOTIDE SEQUENCE [LARGE SCALE GENOMIC DNA]</scope>
    <source>
        <strain evidence="13">M27-SA2</strain>
    </source>
</reference>
<dbReference type="PATRIC" id="fig|1604004.5.peg.2206"/>
<evidence type="ECO:0000256" key="7">
    <source>
        <dbReference type="ARBA" id="ARBA00022741"/>
    </source>
</evidence>
<dbReference type="PRINTS" id="PR00344">
    <property type="entry name" value="BCTRLSENSOR"/>
</dbReference>
<dbReference type="InterPro" id="IPR003594">
    <property type="entry name" value="HATPase_dom"/>
</dbReference>
<organism evidence="12 13">
    <name type="scientific">Halanaeroarchaeum sulfurireducens</name>
    <dbReference type="NCBI Taxonomy" id="1604004"/>
    <lineage>
        <taxon>Archaea</taxon>
        <taxon>Methanobacteriati</taxon>
        <taxon>Methanobacteriota</taxon>
        <taxon>Stenosarchaea group</taxon>
        <taxon>Halobacteria</taxon>
        <taxon>Halobacteriales</taxon>
        <taxon>Halobacteriaceae</taxon>
        <taxon>Halanaeroarchaeum</taxon>
    </lineage>
</organism>
<comment type="subcellular location">
    <subcellularLocation>
        <location evidence="2">Cell membrane</location>
        <topology evidence="2">Multi-pass membrane protein</topology>
    </subcellularLocation>
</comment>
<dbReference type="EC" id="2.7.13.3" evidence="3"/>
<evidence type="ECO:0000256" key="2">
    <source>
        <dbReference type="ARBA" id="ARBA00004651"/>
    </source>
</evidence>
<dbReference type="InterPro" id="IPR036097">
    <property type="entry name" value="HisK_dim/P_sf"/>
</dbReference>
<evidence type="ECO:0000259" key="10">
    <source>
        <dbReference type="PROSITE" id="PS50109"/>
    </source>
</evidence>
<dbReference type="Pfam" id="PF02518">
    <property type="entry name" value="HATPase_c"/>
    <property type="match status" value="1"/>
</dbReference>
<dbReference type="PANTHER" id="PTHR44936">
    <property type="entry name" value="SENSOR PROTEIN CREC"/>
    <property type="match status" value="1"/>
</dbReference>
<dbReference type="PROSITE" id="PS50109">
    <property type="entry name" value="HIS_KIN"/>
    <property type="match status" value="1"/>
</dbReference>
<comment type="catalytic activity">
    <reaction evidence="1">
        <text>ATP + protein L-histidine = ADP + protein N-phospho-L-histidine.</text>
        <dbReference type="EC" id="2.7.13.3"/>
    </reaction>
</comment>
<keyword evidence="8 12" id="KW-0418">Kinase</keyword>
<dbReference type="InterPro" id="IPR036890">
    <property type="entry name" value="HATPase_C_sf"/>
</dbReference>
<dbReference type="GO" id="GO:0005524">
    <property type="term" value="F:ATP binding"/>
    <property type="evidence" value="ECO:0007669"/>
    <property type="project" value="UniProtKB-KW"/>
</dbReference>
<protein>
    <recommendedName>
        <fullName evidence="3">histidine kinase</fullName>
        <ecNumber evidence="3">2.7.13.3</ecNumber>
    </recommendedName>
</protein>
<dbReference type="CDD" id="cd00082">
    <property type="entry name" value="HisKA"/>
    <property type="match status" value="1"/>
</dbReference>
<evidence type="ECO:0000256" key="5">
    <source>
        <dbReference type="ARBA" id="ARBA00022553"/>
    </source>
</evidence>
<dbReference type="Gene3D" id="3.30.565.10">
    <property type="entry name" value="Histidine kinase-like ATPase, C-terminal domain"/>
    <property type="match status" value="1"/>
</dbReference>
<dbReference type="GO" id="GO:0000155">
    <property type="term" value="F:phosphorelay sensor kinase activity"/>
    <property type="evidence" value="ECO:0007669"/>
    <property type="project" value="InterPro"/>
</dbReference>
<accession>A0A0N9N7X3</accession>
<dbReference type="SMART" id="SM00387">
    <property type="entry name" value="HATPase_c"/>
    <property type="match status" value="1"/>
</dbReference>
<dbReference type="Pfam" id="PF00512">
    <property type="entry name" value="HisKA"/>
    <property type="match status" value="1"/>
</dbReference>
<keyword evidence="4" id="KW-1003">Cell membrane</keyword>
<keyword evidence="6" id="KW-0808">Transferase</keyword>
<evidence type="ECO:0000256" key="4">
    <source>
        <dbReference type="ARBA" id="ARBA00022475"/>
    </source>
</evidence>
<dbReference type="AlphaFoldDB" id="A0A0N9N7X3"/>
<dbReference type="SUPFAM" id="SSF55785">
    <property type="entry name" value="PYP-like sensor domain (PAS domain)"/>
    <property type="match status" value="1"/>
</dbReference>
<evidence type="ECO:0000256" key="3">
    <source>
        <dbReference type="ARBA" id="ARBA00012438"/>
    </source>
</evidence>
<dbReference type="Proteomes" id="UP000060390">
    <property type="component" value="Chromosome"/>
</dbReference>
<evidence type="ECO:0000313" key="13">
    <source>
        <dbReference type="Proteomes" id="UP000060390"/>
    </source>
</evidence>
<name>A0A0N9N7X3_9EURY</name>
<keyword evidence="9" id="KW-0067">ATP-binding</keyword>
<dbReference type="InterPro" id="IPR035965">
    <property type="entry name" value="PAS-like_dom_sf"/>
</dbReference>
<evidence type="ECO:0000313" key="12">
    <source>
        <dbReference type="EMBL" id="ALG82969.1"/>
    </source>
</evidence>
<reference evidence="12 13" key="2">
    <citation type="journal article" date="2016" name="Stand. Genomic Sci.">
        <title>Complete genome sequence of 'Halanaeroarchaeum sulfurireducens' M27-SA2, a sulfur-reducing and acetate-oxidizing haloarchaeon from the deep-sea hypersaline anoxic lake Medee.</title>
        <authorList>
            <person name="Messina E."/>
            <person name="Sorokin D.Y."/>
            <person name="Kublanov I.V."/>
            <person name="Toshchakov S."/>
            <person name="Lopatina A."/>
            <person name="Arcadi E."/>
            <person name="Smedile F."/>
            <person name="La Spada G."/>
            <person name="La Cono V."/>
            <person name="Yakimov M.M."/>
        </authorList>
    </citation>
    <scope>NUCLEOTIDE SEQUENCE [LARGE SCALE GENOMIC DNA]</scope>
    <source>
        <strain evidence="12 13">M27-SA2</strain>
    </source>
</reference>
<evidence type="ECO:0000256" key="9">
    <source>
        <dbReference type="ARBA" id="ARBA00022840"/>
    </source>
</evidence>
<feature type="domain" description="PAC" evidence="11">
    <location>
        <begin position="9"/>
        <end position="61"/>
    </location>
</feature>
<dbReference type="STRING" id="1604004.HLASA_2099"/>
<feature type="domain" description="Histidine kinase" evidence="10">
    <location>
        <begin position="72"/>
        <end position="280"/>
    </location>
</feature>
<keyword evidence="7" id="KW-0547">Nucleotide-binding</keyword>
<dbReference type="PANTHER" id="PTHR44936:SF10">
    <property type="entry name" value="SENSOR PROTEIN RSTB"/>
    <property type="match status" value="1"/>
</dbReference>
<dbReference type="InterPro" id="IPR050980">
    <property type="entry name" value="2C_sensor_his_kinase"/>
</dbReference>
<dbReference type="SMART" id="SM00388">
    <property type="entry name" value="HisKA"/>
    <property type="match status" value="1"/>
</dbReference>
<dbReference type="InterPro" id="IPR004358">
    <property type="entry name" value="Sig_transdc_His_kin-like_C"/>
</dbReference>
<dbReference type="InterPro" id="IPR000700">
    <property type="entry name" value="PAS-assoc_C"/>
</dbReference>
<dbReference type="SUPFAM" id="SSF55874">
    <property type="entry name" value="ATPase domain of HSP90 chaperone/DNA topoisomerase II/histidine kinase"/>
    <property type="match status" value="1"/>
</dbReference>
<dbReference type="InterPro" id="IPR003661">
    <property type="entry name" value="HisK_dim/P_dom"/>
</dbReference>
<dbReference type="GO" id="GO:0005886">
    <property type="term" value="C:plasma membrane"/>
    <property type="evidence" value="ECO:0007669"/>
    <property type="project" value="UniProtKB-SubCell"/>
</dbReference>
<evidence type="ECO:0000256" key="1">
    <source>
        <dbReference type="ARBA" id="ARBA00000085"/>
    </source>
</evidence>
<evidence type="ECO:0000256" key="8">
    <source>
        <dbReference type="ARBA" id="ARBA00022777"/>
    </source>
</evidence>
<dbReference type="Gene3D" id="3.30.450.20">
    <property type="entry name" value="PAS domain"/>
    <property type="match status" value="1"/>
</dbReference>
<dbReference type="Gene3D" id="1.10.287.130">
    <property type="match status" value="1"/>
</dbReference>
<sequence>MQETRAPIFNREYRMERPHASTIDVSISGAPLMDADGVVKRLIFSFEDVTNRREREREITQKNEQLEVLNRVVRHDIRNDMSVIMGWLETVEDEIESQEGREAFERVMTASQHVIELTKTTRDLVEVVTGDGTLTPEPIPLAPSLRNAIGVARESYPEAEIRVEGTIPDVDVMGTDLLGSVFQNLLNNGVQHNDAEEPTVTVSATTRDGRVRIAFADNGPGVPADMRESIFGKGEKGPASKGSGIGLYLVATIVDQIGGSVDITDNEPRGAVFAVELETA</sequence>
<dbReference type="SUPFAM" id="SSF47384">
    <property type="entry name" value="Homodimeric domain of signal transducing histidine kinase"/>
    <property type="match status" value="1"/>
</dbReference>
<evidence type="ECO:0000256" key="6">
    <source>
        <dbReference type="ARBA" id="ARBA00022679"/>
    </source>
</evidence>
<dbReference type="KEGG" id="hsf:HLASA_2099"/>